<keyword evidence="1" id="KW-1133">Transmembrane helix</keyword>
<gene>
    <name evidence="3" type="ORF">JOD17_000695</name>
</gene>
<evidence type="ECO:0000256" key="2">
    <source>
        <dbReference type="SAM" id="SignalP"/>
    </source>
</evidence>
<dbReference type="Proteomes" id="UP000741863">
    <property type="component" value="Unassembled WGS sequence"/>
</dbReference>
<evidence type="ECO:0000313" key="3">
    <source>
        <dbReference type="EMBL" id="MBM7631603.1"/>
    </source>
</evidence>
<feature type="chain" id="PRO_5045406813" evidence="2">
    <location>
        <begin position="26"/>
        <end position="77"/>
    </location>
</feature>
<organism evidence="3 4">
    <name type="scientific">Geomicrobium sediminis</name>
    <dbReference type="NCBI Taxonomy" id="1347788"/>
    <lineage>
        <taxon>Bacteria</taxon>
        <taxon>Bacillati</taxon>
        <taxon>Bacillota</taxon>
        <taxon>Bacilli</taxon>
        <taxon>Bacillales</taxon>
        <taxon>Geomicrobium</taxon>
    </lineage>
</organism>
<dbReference type="EMBL" id="JAFBEC010000002">
    <property type="protein sequence ID" value="MBM7631603.1"/>
    <property type="molecule type" value="Genomic_DNA"/>
</dbReference>
<dbReference type="RefSeq" id="WP_204695714.1">
    <property type="nucleotide sequence ID" value="NZ_JAFBEC010000002.1"/>
</dbReference>
<evidence type="ECO:0000313" key="4">
    <source>
        <dbReference type="Proteomes" id="UP000741863"/>
    </source>
</evidence>
<keyword evidence="4" id="KW-1185">Reference proteome</keyword>
<feature type="signal peptide" evidence="2">
    <location>
        <begin position="1"/>
        <end position="25"/>
    </location>
</feature>
<protein>
    <submittedName>
        <fullName evidence="3">Uncharacterized BrkB/YihY/UPF0761 family membrane protein</fullName>
    </submittedName>
</protein>
<reference evidence="3 4" key="1">
    <citation type="submission" date="2021-01" db="EMBL/GenBank/DDBJ databases">
        <title>Genomic Encyclopedia of Type Strains, Phase IV (KMG-IV): sequencing the most valuable type-strain genomes for metagenomic binning, comparative biology and taxonomic classification.</title>
        <authorList>
            <person name="Goeker M."/>
        </authorList>
    </citation>
    <scope>NUCLEOTIDE SEQUENCE [LARGE SCALE GENOMIC DNA]</scope>
    <source>
        <strain evidence="3 4">DSM 25540</strain>
    </source>
</reference>
<proteinExistence type="predicted"/>
<evidence type="ECO:0000256" key="1">
    <source>
        <dbReference type="SAM" id="Phobius"/>
    </source>
</evidence>
<keyword evidence="1" id="KW-0472">Membrane</keyword>
<accession>A0ABS2P9S9</accession>
<name>A0ABS2P9S9_9BACL</name>
<feature type="transmembrane region" description="Helical" evidence="1">
    <location>
        <begin position="45"/>
        <end position="68"/>
    </location>
</feature>
<sequence>MKQVFILVSSVAILFLLLPSFDAYANELTEFTAQGNNEEDGTIPYIVANISSMVGAMILAAITLYFLIRRERKNKKD</sequence>
<comment type="caution">
    <text evidence="3">The sequence shown here is derived from an EMBL/GenBank/DDBJ whole genome shotgun (WGS) entry which is preliminary data.</text>
</comment>
<keyword evidence="1" id="KW-0812">Transmembrane</keyword>
<keyword evidence="2" id="KW-0732">Signal</keyword>